<feature type="repeat" description="WD" evidence="3">
    <location>
        <begin position="853"/>
        <end position="896"/>
    </location>
</feature>
<feature type="repeat" description="WD" evidence="3">
    <location>
        <begin position="993"/>
        <end position="1036"/>
    </location>
</feature>
<keyword evidence="1 3" id="KW-0853">WD repeat</keyword>
<dbReference type="PANTHER" id="PTHR22847:SF637">
    <property type="entry name" value="WD REPEAT DOMAIN 5B"/>
    <property type="match status" value="1"/>
</dbReference>
<keyword evidence="2" id="KW-0677">Repeat</keyword>
<evidence type="ECO:0000256" key="3">
    <source>
        <dbReference type="PROSITE-ProRule" id="PRU00221"/>
    </source>
</evidence>
<dbReference type="EMBL" id="CP114203">
    <property type="protein sequence ID" value="WAU07394.1"/>
    <property type="molecule type" value="Genomic_DNA"/>
</dbReference>
<dbReference type="InterPro" id="IPR036322">
    <property type="entry name" value="WD40_repeat_dom_sf"/>
</dbReference>
<dbReference type="InterPro" id="IPR027417">
    <property type="entry name" value="P-loop_NTPase"/>
</dbReference>
<dbReference type="PROSITE" id="PS00678">
    <property type="entry name" value="WD_REPEATS_1"/>
    <property type="match status" value="10"/>
</dbReference>
<accession>A0ABY7J855</accession>
<dbReference type="InterPro" id="IPR001680">
    <property type="entry name" value="WD40_rpt"/>
</dbReference>
<dbReference type="InterPro" id="IPR015943">
    <property type="entry name" value="WD40/YVTN_repeat-like_dom_sf"/>
</dbReference>
<dbReference type="PROSITE" id="PS50082">
    <property type="entry name" value="WD_REPEATS_2"/>
    <property type="match status" value="11"/>
</dbReference>
<protein>
    <submittedName>
        <fullName evidence="4">WD40 repeat domain-containing protein</fullName>
    </submittedName>
</protein>
<dbReference type="Pfam" id="PF00400">
    <property type="entry name" value="WD40"/>
    <property type="match status" value="10"/>
</dbReference>
<dbReference type="SUPFAM" id="SSF52540">
    <property type="entry name" value="P-loop containing nucleoside triphosphate hydrolases"/>
    <property type="match status" value="1"/>
</dbReference>
<gene>
    <name evidence="4" type="ORF">STRNI_005996</name>
</gene>
<proteinExistence type="predicted"/>
<feature type="repeat" description="WD" evidence="3">
    <location>
        <begin position="1038"/>
        <end position="1077"/>
    </location>
</feature>
<keyword evidence="5" id="KW-1185">Reference proteome</keyword>
<sequence length="1433" mass="150901">MTALHIDGAGTEEPRRFLIATAVSRYPNSPELDRRELIDARERVIELFTGELGYQHYTGLGLDPTGTQLTGQLNAFCTSPDRREDDVIVVYLACHGEVLDEGGEYVLLTAESDGDNIAGTSLPAVELARKMLVGTKVRRLMLLLDTCYSGQGGNELAAAALGRIGAKWGQTTGSGLVVVSSAQPHQQAKAGAFPHLLTEAVASQATAGHGPDTLSVSAVVQQMNDHRDRPAYQRIGLALIGLTGEPPAFLPNPRHSTRLTDVDLAVQQAAEFDEQARRRDTEFTTRLLVRAMGYHGDASQGWWFCGRHAALDHLANWLRSPGTGSESTCRVVTAGPGSGKTAVLGLIAALAHPERRRTVPIDSLNLAPQLIPEEGALDVTVYAQNLTDTDVLHALAAAAHVHADTVGELLEALGARQGERPFTVLIDALDEAATPDTLCSQILRPLIDHSDGRICLLLGTRPHLLDRLGITARHHSTSEQVVDLDDPRYADPEALQAYTVYNLLDAHRTSPYSRHPEAAAPVAQAVAAAAGTSFLVARIAAGTLAAADDVIADPSDRQWQNSLPRLPGQAMHDDLTHRLGPDAQRAADLLRPLAFAEGQGLPWEDIWAPLASAISGRTYTDDDLLWLRDTAGSYAVEATESGRSAYRLYHQALAEHLRDGIDPQAVHAAFTDVLIDRVPYRGDSTRDWSRAHPYTLNYLATHGAAAGRLDETVTDTEYLVHATPRGLTPHLHHARTERARLTAAVYRASISIHGTATAAVRRQVLALDAARAGADSLQQQLADHIPEGNWAPRWATGSNFSPALRDTLTGHEDRVRAVACTSLGGRPVAVAGGDDGTVRVWDLAAGTAVGQPLTGHDGKVLAVACANLGKTPVAVTGGDDGTVRVWDLVSGTARGRPLIGHDGKVLAVACTYRESAPIAVTGGSDGTVRVWDLVSGTPLGDPLPGHNGEVLAVACTYREGAPIAVTGGSDGTVLAWNLASGTRLGSLRRLGAPTGHDGRVYTVACTNVNGRPVALTGGKDRKVRVWDLASGTSLGKPLTGHDDWVRAVAWSGNSVAVTGSNRTVRLWDLPSRTRIGQPMVGHGDWVNSVACTRLDDTPVAVTGGGEGKGTVRVWDLTAGTPLGNPRTGHDDWVYAVACTSLNNRQVAVTGSSDATVRVWDLTSGTPVGRPMTGHDGTVYAVACTGLNGKQVALTGGEDHKVRVWDLASGTPIGNPLTGHDDWVRAVACASWQGRPVAVSGGQDGTVRGWDLASRTPLGPPMKGHEGWVRAVACASWQGRPVAVTGGSDGTVRLWDLPSGKPIGSPMEGHDGGVFAVACTSLDGKPVAVTGGSDGKVLAWDLLSGKPLDQPLIGHNGPVGAVACTVLNGTPIAVSSGGELDGTVRAWNLRTGEPAGLLAASSPQAVALTTEGDLVLSMGADVAVFGRRPPREPR</sequence>
<dbReference type="PANTHER" id="PTHR22847">
    <property type="entry name" value="WD40 REPEAT PROTEIN"/>
    <property type="match status" value="1"/>
</dbReference>
<name>A0ABY7J855_STRNI</name>
<evidence type="ECO:0000313" key="4">
    <source>
        <dbReference type="EMBL" id="WAU07394.1"/>
    </source>
</evidence>
<feature type="repeat" description="WD" evidence="3">
    <location>
        <begin position="1261"/>
        <end position="1304"/>
    </location>
</feature>
<evidence type="ECO:0000256" key="1">
    <source>
        <dbReference type="ARBA" id="ARBA00022574"/>
    </source>
</evidence>
<dbReference type="Gene3D" id="2.130.10.10">
    <property type="entry name" value="YVTN repeat-like/Quinoprotein amine dehydrogenase"/>
    <property type="match status" value="4"/>
</dbReference>
<evidence type="ECO:0000313" key="5">
    <source>
        <dbReference type="Proteomes" id="UP001210169"/>
    </source>
</evidence>
<feature type="repeat" description="WD" evidence="3">
    <location>
        <begin position="1306"/>
        <end position="1349"/>
    </location>
</feature>
<feature type="repeat" description="WD" evidence="3">
    <location>
        <begin position="1171"/>
        <end position="1214"/>
    </location>
</feature>
<feature type="repeat" description="WD" evidence="3">
    <location>
        <begin position="1126"/>
        <end position="1169"/>
    </location>
</feature>
<dbReference type="InterPro" id="IPR019775">
    <property type="entry name" value="WD40_repeat_CS"/>
</dbReference>
<dbReference type="InterPro" id="IPR020472">
    <property type="entry name" value="WD40_PAC1"/>
</dbReference>
<dbReference type="CDD" id="cd00200">
    <property type="entry name" value="WD40"/>
    <property type="match status" value="2"/>
</dbReference>
<feature type="repeat" description="WD" evidence="3">
    <location>
        <begin position="943"/>
        <end position="986"/>
    </location>
</feature>
<dbReference type="PRINTS" id="PR00320">
    <property type="entry name" value="GPROTEINBRPT"/>
</dbReference>
<feature type="repeat" description="WD" evidence="3">
    <location>
        <begin position="1216"/>
        <end position="1259"/>
    </location>
</feature>
<dbReference type="Gene3D" id="3.40.50.1460">
    <property type="match status" value="1"/>
</dbReference>
<reference evidence="4 5" key="1">
    <citation type="submission" date="2022-12" db="EMBL/GenBank/DDBJ databases">
        <authorList>
            <person name="Ruckert C."/>
            <person name="Busche T."/>
            <person name="Kalinowski J."/>
            <person name="Wittmann C."/>
        </authorList>
    </citation>
    <scope>NUCLEOTIDE SEQUENCE [LARGE SCALE GENOMIC DNA]</scope>
    <source>
        <strain evidence="4 5">DSM 40276</strain>
    </source>
</reference>
<dbReference type="SUPFAM" id="SSF50978">
    <property type="entry name" value="WD40 repeat-like"/>
    <property type="match status" value="2"/>
</dbReference>
<evidence type="ECO:0000256" key="2">
    <source>
        <dbReference type="ARBA" id="ARBA00022737"/>
    </source>
</evidence>
<dbReference type="Proteomes" id="UP001210169">
    <property type="component" value="Chromosome"/>
</dbReference>
<organism evidence="4 5">
    <name type="scientific">Streptomyces nigrescens</name>
    <dbReference type="NCBI Taxonomy" id="1920"/>
    <lineage>
        <taxon>Bacteria</taxon>
        <taxon>Bacillati</taxon>
        <taxon>Actinomycetota</taxon>
        <taxon>Actinomycetes</taxon>
        <taxon>Kitasatosporales</taxon>
        <taxon>Streptomycetaceae</taxon>
        <taxon>Streptomyces</taxon>
    </lineage>
</organism>
<feature type="repeat" description="WD" evidence="3">
    <location>
        <begin position="808"/>
        <end position="851"/>
    </location>
</feature>
<feature type="repeat" description="WD" evidence="3">
    <location>
        <begin position="898"/>
        <end position="941"/>
    </location>
</feature>
<dbReference type="PROSITE" id="PS50294">
    <property type="entry name" value="WD_REPEATS_REGION"/>
    <property type="match status" value="7"/>
</dbReference>
<dbReference type="GeneID" id="301335146"/>
<dbReference type="SMART" id="SM00320">
    <property type="entry name" value="WD40"/>
    <property type="match status" value="13"/>
</dbReference>
<dbReference type="RefSeq" id="WP_266448278.1">
    <property type="nucleotide sequence ID" value="NZ_CP114203.1"/>
</dbReference>